<feature type="chain" id="PRO_5035212738" description="Hydrolase" evidence="1">
    <location>
        <begin position="20"/>
        <end position="818"/>
    </location>
</feature>
<gene>
    <name evidence="4" type="ORF">GD597_04265</name>
</gene>
<keyword evidence="5" id="KW-1185">Reference proteome</keyword>
<feature type="domain" description="DUF5916" evidence="3">
    <location>
        <begin position="236"/>
        <end position="816"/>
    </location>
</feature>
<protein>
    <recommendedName>
        <fullName evidence="6">Hydrolase</fullName>
    </recommendedName>
</protein>
<name>A0A8J8JT14_9BACT</name>
<dbReference type="InterPro" id="IPR010502">
    <property type="entry name" value="Carb-bd_dom_fam9"/>
</dbReference>
<evidence type="ECO:0000313" key="4">
    <source>
        <dbReference type="EMBL" id="NNV54665.1"/>
    </source>
</evidence>
<dbReference type="SUPFAM" id="SSF49344">
    <property type="entry name" value="CBD9-like"/>
    <property type="match status" value="1"/>
</dbReference>
<evidence type="ECO:0008006" key="6">
    <source>
        <dbReference type="Google" id="ProtNLM"/>
    </source>
</evidence>
<dbReference type="CDD" id="cd09618">
    <property type="entry name" value="CBM9_like_2"/>
    <property type="match status" value="1"/>
</dbReference>
<comment type="caution">
    <text evidence="4">The sequence shown here is derived from an EMBL/GenBank/DDBJ whole genome shotgun (WGS) entry which is preliminary data.</text>
</comment>
<dbReference type="GO" id="GO:0004553">
    <property type="term" value="F:hydrolase activity, hydrolyzing O-glycosyl compounds"/>
    <property type="evidence" value="ECO:0007669"/>
    <property type="project" value="InterPro"/>
</dbReference>
<dbReference type="GO" id="GO:0030246">
    <property type="term" value="F:carbohydrate binding"/>
    <property type="evidence" value="ECO:0007669"/>
    <property type="project" value="InterPro"/>
</dbReference>
<dbReference type="Pfam" id="PF06452">
    <property type="entry name" value="CBM9_1"/>
    <property type="match status" value="1"/>
</dbReference>
<keyword evidence="1" id="KW-0732">Signal</keyword>
<dbReference type="InterPro" id="IPR045670">
    <property type="entry name" value="DUF5916"/>
</dbReference>
<organism evidence="4 5">
    <name type="scientific">Limnovirga soli</name>
    <dbReference type="NCBI Taxonomy" id="2656915"/>
    <lineage>
        <taxon>Bacteria</taxon>
        <taxon>Pseudomonadati</taxon>
        <taxon>Bacteroidota</taxon>
        <taxon>Chitinophagia</taxon>
        <taxon>Chitinophagales</taxon>
        <taxon>Chitinophagaceae</taxon>
        <taxon>Limnovirga</taxon>
    </lineage>
</organism>
<dbReference type="Gene3D" id="2.60.40.1190">
    <property type="match status" value="1"/>
</dbReference>
<reference evidence="4" key="1">
    <citation type="submission" date="2019-10" db="EMBL/GenBank/DDBJ databases">
        <title>Draft genome sequence of Panacibacter sp. KCS-6.</title>
        <authorList>
            <person name="Yim K.J."/>
        </authorList>
    </citation>
    <scope>NUCLEOTIDE SEQUENCE</scope>
    <source>
        <strain evidence="4">KCS-6</strain>
    </source>
</reference>
<feature type="domain" description="Carbohydrate-binding" evidence="2">
    <location>
        <begin position="35"/>
        <end position="198"/>
    </location>
</feature>
<dbReference type="RefSeq" id="WP_171606593.1">
    <property type="nucleotide sequence ID" value="NZ_WHPF01000003.1"/>
</dbReference>
<evidence type="ECO:0000259" key="2">
    <source>
        <dbReference type="Pfam" id="PF06452"/>
    </source>
</evidence>
<dbReference type="Pfam" id="PF19313">
    <property type="entry name" value="DUF5916"/>
    <property type="match status" value="1"/>
</dbReference>
<dbReference type="EMBL" id="WHPF01000003">
    <property type="protein sequence ID" value="NNV54665.1"/>
    <property type="molecule type" value="Genomic_DNA"/>
</dbReference>
<accession>A0A8J8JT14</accession>
<sequence length="818" mass="93043">MLRIFLPVFFVFFISSALAQTRSLVAVKVSHAPKLDGSLDDVAWQNVPIANDFIANFPNFGNAASKPTEVKLVYDDEAIYVGAYLHDDPKLIRKQLTERDKEDFKDADNFGFAIDTYKDKQNGYAFIVTSSNVQSDIRISSTVIESEMGDNDGLDYNWDAVWDSRTAIVADGWIVEMKIPYSAIRFSKKDIQDWGLNFSRYIRRLNEKSYWNPVNPKQDGLVNQFGDLKGLENLAPPLRLSFLPYVSSGYQSVPTASGQINNVLRSGGMDVKYGINESYTLDMTLIPDFGQVKSDNVVLNLTPFEQQFNENRPFFTEGTELFNKAGIFYSRRVGGMPSGYFDALQIATDSGFTLHKNPSAVQLYNATKFSGRNKDGLGIGVFNAVTAPMYASFERPDGSTFSYETEPLANYNVFVLDQSLKNRSFITFTNTNVIRNGAARDGNVSALGLTLFDKTNTYKFQAKANYSYVTGDDPHNGFLTYAGFSKVSGKWQWGVDNNIKSKRYDPNDMGILFFPNEMNSTAFVSFNQFTADKIFNLRIYNLSVEQSNRVAPFLYSNTLIRGNFLHVFKNFWDATIIFQSQPYWQNDYYDLRTPGRIIKKTPYTYAGLFGSTDSRKKLYVNYGVGYANLSPQKDDPYTNLQLGFRYRFNPKFSLSIDGERQFDKGNIGFAGYDAITSEAIAGLRSVTQFTSTLNAAYNFKARMNLNVSVRHYWSKVDYKTFYYVKEDGFYLPHNFVADANENFNAFNLDMFFTWDFRLGSRLIIAWKNALGPDAAVDGLQHPKYTNNINQVFNVPHSNQLSVKFVYYIDAQQFKKKKE</sequence>
<proteinExistence type="predicted"/>
<dbReference type="Proteomes" id="UP000598971">
    <property type="component" value="Unassembled WGS sequence"/>
</dbReference>
<feature type="signal peptide" evidence="1">
    <location>
        <begin position="1"/>
        <end position="19"/>
    </location>
</feature>
<dbReference type="AlphaFoldDB" id="A0A8J8JT14"/>
<evidence type="ECO:0000256" key="1">
    <source>
        <dbReference type="SAM" id="SignalP"/>
    </source>
</evidence>
<evidence type="ECO:0000259" key="3">
    <source>
        <dbReference type="Pfam" id="PF19313"/>
    </source>
</evidence>
<dbReference type="GO" id="GO:0016052">
    <property type="term" value="P:carbohydrate catabolic process"/>
    <property type="evidence" value="ECO:0007669"/>
    <property type="project" value="InterPro"/>
</dbReference>
<evidence type="ECO:0000313" key="5">
    <source>
        <dbReference type="Proteomes" id="UP000598971"/>
    </source>
</evidence>